<dbReference type="PIRSF" id="PIRSF005264">
    <property type="entry name" value="UCP005264"/>
    <property type="match status" value="1"/>
</dbReference>
<evidence type="ECO:0000313" key="3">
    <source>
        <dbReference type="Proteomes" id="UP000825933"/>
    </source>
</evidence>
<dbReference type="EMBL" id="JAIOUQ010000003">
    <property type="protein sequence ID" value="MBZ2164733.1"/>
    <property type="molecule type" value="Genomic_DNA"/>
</dbReference>
<comment type="similarity">
    <text evidence="1">Belongs to the UPF0216 family.</text>
</comment>
<dbReference type="RefSeq" id="WP_223790409.1">
    <property type="nucleotide sequence ID" value="NZ_JAIOUQ010000003.1"/>
</dbReference>
<proteinExistence type="inferred from homology"/>
<gene>
    <name evidence="2" type="ORF">K8N75_01525</name>
</gene>
<dbReference type="Proteomes" id="UP000825933">
    <property type="component" value="Unassembled WGS sequence"/>
</dbReference>
<sequence>MRQDNRGDRLVKKQILSLNKHLPRKRKFLDELLLEERPHVVGGDNSRHRFKMDELRRLSEIIEESEYHLLRLPIYIEIDSNASGSKIFGRLENKVICNILKIKDCSSEIYLYRKDIKLLRKELPTTTQYVFLVR</sequence>
<dbReference type="NCBIfam" id="NF003153">
    <property type="entry name" value="PRK04115.1"/>
    <property type="match status" value="1"/>
</dbReference>
<name>A0A8T5UV41_9EURY</name>
<protein>
    <recommendedName>
        <fullName evidence="1">UPF0216 protein K8N75_01525</fullName>
    </recommendedName>
</protein>
<dbReference type="InterPro" id="IPR002746">
    <property type="entry name" value="UPF0216"/>
</dbReference>
<comment type="caution">
    <text evidence="2">The sequence shown here is derived from an EMBL/GenBank/DDBJ whole genome shotgun (WGS) entry which is preliminary data.</text>
</comment>
<accession>A0A8T5UV41</accession>
<evidence type="ECO:0000256" key="1">
    <source>
        <dbReference type="HAMAP-Rule" id="MF_00585"/>
    </source>
</evidence>
<reference evidence="3" key="1">
    <citation type="journal article" date="2022" name="Microbiol. Resour. Announc.">
        <title>Draft Genome Sequence of a Methanogenic Archaeon from West Spitsbergen Permafrost.</title>
        <authorList>
            <person name="Trubitsyn V."/>
            <person name="Rivkina E."/>
            <person name="Shcherbakova V."/>
        </authorList>
    </citation>
    <scope>NUCLEOTIDE SEQUENCE [LARGE SCALE GENOMIC DNA]</scope>
    <source>
        <strain evidence="3">VT</strain>
    </source>
</reference>
<dbReference type="AlphaFoldDB" id="A0A8T5UV41"/>
<dbReference type="HAMAP" id="MF_00585">
    <property type="entry name" value="UPF0216"/>
    <property type="match status" value="1"/>
</dbReference>
<evidence type="ECO:0000313" key="2">
    <source>
        <dbReference type="EMBL" id="MBZ2164733.1"/>
    </source>
</evidence>
<organism evidence="2 3">
    <name type="scientific">Methanobacterium spitsbergense</name>
    <dbReference type="NCBI Taxonomy" id="2874285"/>
    <lineage>
        <taxon>Archaea</taxon>
        <taxon>Methanobacteriati</taxon>
        <taxon>Methanobacteriota</taxon>
        <taxon>Methanomada group</taxon>
        <taxon>Methanobacteria</taxon>
        <taxon>Methanobacteriales</taxon>
        <taxon>Methanobacteriaceae</taxon>
        <taxon>Methanobacterium</taxon>
    </lineage>
</organism>
<dbReference type="Pfam" id="PF01886">
    <property type="entry name" value="DUF61"/>
    <property type="match status" value="1"/>
</dbReference>
<keyword evidence="3" id="KW-1185">Reference proteome</keyword>